<dbReference type="AlphaFoldDB" id="V4BRX5"/>
<dbReference type="RefSeq" id="XP_009057729.1">
    <property type="nucleotide sequence ID" value="XM_009059481.1"/>
</dbReference>
<reference evidence="3 4" key="1">
    <citation type="journal article" date="2013" name="Nature">
        <title>Insights into bilaterian evolution from three spiralian genomes.</title>
        <authorList>
            <person name="Simakov O."/>
            <person name="Marletaz F."/>
            <person name="Cho S.J."/>
            <person name="Edsinger-Gonzales E."/>
            <person name="Havlak P."/>
            <person name="Hellsten U."/>
            <person name="Kuo D.H."/>
            <person name="Larsson T."/>
            <person name="Lv J."/>
            <person name="Arendt D."/>
            <person name="Savage R."/>
            <person name="Osoegawa K."/>
            <person name="de Jong P."/>
            <person name="Grimwood J."/>
            <person name="Chapman J.A."/>
            <person name="Shapiro H."/>
            <person name="Aerts A."/>
            <person name="Otillar R.P."/>
            <person name="Terry A.Y."/>
            <person name="Boore J.L."/>
            <person name="Grigoriev I.V."/>
            <person name="Lindberg D.R."/>
            <person name="Seaver E.C."/>
            <person name="Weisblat D.A."/>
            <person name="Putnam N.H."/>
            <person name="Rokhsar D.S."/>
        </authorList>
    </citation>
    <scope>NUCLEOTIDE SEQUENCE [LARGE SCALE GENOMIC DNA]</scope>
</reference>
<feature type="compositionally biased region" description="Basic and acidic residues" evidence="1">
    <location>
        <begin position="401"/>
        <end position="411"/>
    </location>
</feature>
<evidence type="ECO:0000256" key="2">
    <source>
        <dbReference type="SAM" id="SignalP"/>
    </source>
</evidence>
<dbReference type="EMBL" id="KB202237">
    <property type="protein sequence ID" value="ESO91674.1"/>
    <property type="molecule type" value="Genomic_DNA"/>
</dbReference>
<feature type="region of interest" description="Disordered" evidence="1">
    <location>
        <begin position="348"/>
        <end position="411"/>
    </location>
</feature>
<dbReference type="CTD" id="20249268"/>
<keyword evidence="2" id="KW-0732">Signal</keyword>
<proteinExistence type="predicted"/>
<dbReference type="Proteomes" id="UP000030746">
    <property type="component" value="Unassembled WGS sequence"/>
</dbReference>
<sequence>MGRVPVPSVLKMLIGLVLLKEVGSKQISEPLSESSLLNSPFSDIHTSLKPWIVRARIKDGDSGSVQDVFINDKKQEEITRIHNPYYDIFIIKNFKLKTAMLLIFTKKKYQDKLSVRHCEEWSLKNSTFLPTDYFMKTKIDKNNGHDLEIKQTKIPKHWSQFLKYRSCGDIPRELFEDITRQKRQSLETYGQWCGRWEAPVFKPCCSECLDPSSCIAANCTPFLDQVDEACVKFTFCKLCWADLPNKALPHCDCVRDLTRDLKEARCFGLLPGDCYNYRSRLYGFMSNSNCWGRLTLKITETYQCGFKQDSCNSGSGCQVVPQLCFRKSMKILNNFKCVNHHTCEETFRRLRSGSQPPPSQTRPSARPTSPTDPRPRPNPVTPVGRGSGPETGLVESPVPIRGERPLTSRTG</sequence>
<dbReference type="KEGG" id="lgi:LOTGIDRAFT_233438"/>
<feature type="compositionally biased region" description="Pro residues" evidence="1">
    <location>
        <begin position="370"/>
        <end position="380"/>
    </location>
</feature>
<gene>
    <name evidence="3" type="ORF">LOTGIDRAFT_233438</name>
</gene>
<dbReference type="GeneID" id="20249268"/>
<evidence type="ECO:0000313" key="3">
    <source>
        <dbReference type="EMBL" id="ESO91674.1"/>
    </source>
</evidence>
<dbReference type="OMA" id="MTCEEST"/>
<feature type="signal peptide" evidence="2">
    <location>
        <begin position="1"/>
        <end position="24"/>
    </location>
</feature>
<keyword evidence="4" id="KW-1185">Reference proteome</keyword>
<protein>
    <submittedName>
        <fullName evidence="3">Uncharacterized protein</fullName>
    </submittedName>
</protein>
<name>V4BRX5_LOTGI</name>
<dbReference type="HOGENOM" id="CLU_669555_0_0_1"/>
<feature type="chain" id="PRO_5004718037" evidence="2">
    <location>
        <begin position="25"/>
        <end position="411"/>
    </location>
</feature>
<organism evidence="3 4">
    <name type="scientific">Lottia gigantea</name>
    <name type="common">Giant owl limpet</name>
    <dbReference type="NCBI Taxonomy" id="225164"/>
    <lineage>
        <taxon>Eukaryota</taxon>
        <taxon>Metazoa</taxon>
        <taxon>Spiralia</taxon>
        <taxon>Lophotrochozoa</taxon>
        <taxon>Mollusca</taxon>
        <taxon>Gastropoda</taxon>
        <taxon>Patellogastropoda</taxon>
        <taxon>Lottioidea</taxon>
        <taxon>Lottiidae</taxon>
        <taxon>Lottia</taxon>
    </lineage>
</organism>
<evidence type="ECO:0000256" key="1">
    <source>
        <dbReference type="SAM" id="MobiDB-lite"/>
    </source>
</evidence>
<accession>V4BRX5</accession>
<evidence type="ECO:0000313" key="4">
    <source>
        <dbReference type="Proteomes" id="UP000030746"/>
    </source>
</evidence>
<dbReference type="OrthoDB" id="10341880at2759"/>